<gene>
    <name evidence="1" type="ORF">BJP41_06340</name>
</gene>
<evidence type="ECO:0000313" key="2">
    <source>
        <dbReference type="Proteomes" id="UP000230008"/>
    </source>
</evidence>
<accession>A0A2D3T2I9</accession>
<reference evidence="2" key="2">
    <citation type="submission" date="2017-11" db="EMBL/GenBank/DDBJ databases">
        <title>PacBio sequencing of new strain of the secondary endosymbiont Candidatus Hamiltonella defensa.</title>
        <authorList>
            <person name="Strand M.R."/>
            <person name="Oliver K."/>
        </authorList>
    </citation>
    <scope>NUCLEOTIDE SEQUENCE [LARGE SCALE GENOMIC DNA]</scope>
    <source>
        <strain evidence="2">A2C</strain>
    </source>
</reference>
<protein>
    <submittedName>
        <fullName evidence="1">Uncharacterized protein</fullName>
    </submittedName>
</protein>
<organism evidence="1 2">
    <name type="scientific">Candidatus Williamhamiltonella defendens</name>
    <dbReference type="NCBI Taxonomy" id="138072"/>
    <lineage>
        <taxon>Bacteria</taxon>
        <taxon>Pseudomonadati</taxon>
        <taxon>Pseudomonadota</taxon>
        <taxon>Gammaproteobacteria</taxon>
        <taxon>Enterobacterales</taxon>
        <taxon>Enterobacteriaceae</taxon>
        <taxon>aphid secondary symbionts</taxon>
        <taxon>Candidatus Williamhamiltonella</taxon>
    </lineage>
</organism>
<reference evidence="2" key="1">
    <citation type="submission" date="2016-10" db="EMBL/GenBank/DDBJ databases">
        <authorList>
            <person name="Chevignon G."/>
        </authorList>
    </citation>
    <scope>NUCLEOTIDE SEQUENCE [LARGE SCALE GENOMIC DNA]</scope>
    <source>
        <strain evidence="2">A2C</strain>
    </source>
</reference>
<dbReference type="Proteomes" id="UP000230008">
    <property type="component" value="Chromosome"/>
</dbReference>
<sequence length="87" mass="9382">MVLVGLCVVLCAFGFLFLQWSFQSTLGAILTLNGQKTRHGGIIPTISPAVLSDTATDVVDTISDYNDSPGLNERGHFSVFPVIRKLT</sequence>
<proteinExistence type="predicted"/>
<dbReference type="AlphaFoldDB" id="A0A2D3T2I9"/>
<evidence type="ECO:0000313" key="1">
    <source>
        <dbReference type="EMBL" id="ATW30010.1"/>
    </source>
</evidence>
<dbReference type="EMBL" id="CP017606">
    <property type="protein sequence ID" value="ATW30010.1"/>
    <property type="molecule type" value="Genomic_DNA"/>
</dbReference>
<name>A0A2D3T2I9_9ENTR</name>